<gene>
    <name evidence="3" type="ORF">OM076_27955</name>
</gene>
<evidence type="ECO:0000256" key="2">
    <source>
        <dbReference type="SAM" id="SignalP"/>
    </source>
</evidence>
<dbReference type="AlphaFoldDB" id="A0A9X3MWR9"/>
<organism evidence="3 4">
    <name type="scientific">Solirubrobacter ginsenosidimutans</name>
    <dbReference type="NCBI Taxonomy" id="490573"/>
    <lineage>
        <taxon>Bacteria</taxon>
        <taxon>Bacillati</taxon>
        <taxon>Actinomycetota</taxon>
        <taxon>Thermoleophilia</taxon>
        <taxon>Solirubrobacterales</taxon>
        <taxon>Solirubrobacteraceae</taxon>
        <taxon>Solirubrobacter</taxon>
    </lineage>
</organism>
<feature type="chain" id="PRO_5040770265" description="TPM domain-containing protein" evidence="2">
    <location>
        <begin position="22"/>
        <end position="271"/>
    </location>
</feature>
<dbReference type="RefSeq" id="WP_270043390.1">
    <property type="nucleotide sequence ID" value="NZ_JAPDOD010000031.1"/>
</dbReference>
<name>A0A9X3MWR9_9ACTN</name>
<keyword evidence="1" id="KW-0812">Transmembrane</keyword>
<evidence type="ECO:0000313" key="4">
    <source>
        <dbReference type="Proteomes" id="UP001149140"/>
    </source>
</evidence>
<comment type="caution">
    <text evidence="3">The sequence shown here is derived from an EMBL/GenBank/DDBJ whole genome shotgun (WGS) entry which is preliminary data.</text>
</comment>
<dbReference type="EMBL" id="JAPDOD010000031">
    <property type="protein sequence ID" value="MDA0164140.1"/>
    <property type="molecule type" value="Genomic_DNA"/>
</dbReference>
<sequence length="271" mass="27649">MRMIAVLAMLLFLALAAPAGAQSVDAAANALKGDPVYVAPDAELASQVDAQALQARIDSAGAAPLFIAVLPQSAQVDSAGRTLIALREAVGRKGTYALAVGNEFRTLSDGFDAAAAGDAARKAHPDDLEATLETFIDTAGKAQDDAGAGGSSAGALIAIVVLIVVVVGGAFLVLGRRRARREGGADGVSEVGHIEQNDEFVRLGDSIRALELDVTLGDPSPAAKADYDRAVEAYGRANDYNAKGATAAVDEALDEGLAAIASARERLAGRR</sequence>
<reference evidence="3" key="1">
    <citation type="submission" date="2022-10" db="EMBL/GenBank/DDBJ databases">
        <title>The WGS of Solirubrobacter ginsenosidimutans DSM 21036.</title>
        <authorList>
            <person name="Jiang Z."/>
        </authorList>
    </citation>
    <scope>NUCLEOTIDE SEQUENCE</scope>
    <source>
        <strain evidence="3">DSM 21036</strain>
    </source>
</reference>
<dbReference type="Proteomes" id="UP001149140">
    <property type="component" value="Unassembled WGS sequence"/>
</dbReference>
<feature type="signal peptide" evidence="2">
    <location>
        <begin position="1"/>
        <end position="21"/>
    </location>
</feature>
<proteinExistence type="predicted"/>
<evidence type="ECO:0000256" key="1">
    <source>
        <dbReference type="SAM" id="Phobius"/>
    </source>
</evidence>
<feature type="transmembrane region" description="Helical" evidence="1">
    <location>
        <begin position="153"/>
        <end position="174"/>
    </location>
</feature>
<keyword evidence="1" id="KW-0472">Membrane</keyword>
<keyword evidence="1" id="KW-1133">Transmembrane helix</keyword>
<keyword evidence="4" id="KW-1185">Reference proteome</keyword>
<evidence type="ECO:0008006" key="5">
    <source>
        <dbReference type="Google" id="ProtNLM"/>
    </source>
</evidence>
<accession>A0A9X3MWR9</accession>
<protein>
    <recommendedName>
        <fullName evidence="5">TPM domain-containing protein</fullName>
    </recommendedName>
</protein>
<keyword evidence="2" id="KW-0732">Signal</keyword>
<evidence type="ECO:0000313" key="3">
    <source>
        <dbReference type="EMBL" id="MDA0164140.1"/>
    </source>
</evidence>